<dbReference type="EMBL" id="JAYMYQ010000006">
    <property type="protein sequence ID" value="KAK7323636.1"/>
    <property type="molecule type" value="Genomic_DNA"/>
</dbReference>
<protein>
    <submittedName>
        <fullName evidence="2">Uncharacterized protein</fullName>
    </submittedName>
</protein>
<proteinExistence type="predicted"/>
<evidence type="ECO:0000256" key="1">
    <source>
        <dbReference type="SAM" id="MobiDB-lite"/>
    </source>
</evidence>
<gene>
    <name evidence="2" type="ORF">VNO77_27118</name>
</gene>
<evidence type="ECO:0000313" key="2">
    <source>
        <dbReference type="EMBL" id="KAK7323636.1"/>
    </source>
</evidence>
<dbReference type="Proteomes" id="UP001367508">
    <property type="component" value="Unassembled WGS sequence"/>
</dbReference>
<organism evidence="2 3">
    <name type="scientific">Canavalia gladiata</name>
    <name type="common">Sword bean</name>
    <name type="synonym">Dolichos gladiatus</name>
    <dbReference type="NCBI Taxonomy" id="3824"/>
    <lineage>
        <taxon>Eukaryota</taxon>
        <taxon>Viridiplantae</taxon>
        <taxon>Streptophyta</taxon>
        <taxon>Embryophyta</taxon>
        <taxon>Tracheophyta</taxon>
        <taxon>Spermatophyta</taxon>
        <taxon>Magnoliopsida</taxon>
        <taxon>eudicotyledons</taxon>
        <taxon>Gunneridae</taxon>
        <taxon>Pentapetalae</taxon>
        <taxon>rosids</taxon>
        <taxon>fabids</taxon>
        <taxon>Fabales</taxon>
        <taxon>Fabaceae</taxon>
        <taxon>Papilionoideae</taxon>
        <taxon>50 kb inversion clade</taxon>
        <taxon>NPAAA clade</taxon>
        <taxon>indigoferoid/millettioid clade</taxon>
        <taxon>Phaseoleae</taxon>
        <taxon>Canavalia</taxon>
    </lineage>
</organism>
<comment type="caution">
    <text evidence="2">The sequence shown here is derived from an EMBL/GenBank/DDBJ whole genome shotgun (WGS) entry which is preliminary data.</text>
</comment>
<reference evidence="2 3" key="1">
    <citation type="submission" date="2024-01" db="EMBL/GenBank/DDBJ databases">
        <title>The genomes of 5 underutilized Papilionoideae crops provide insights into root nodulation and disease resistanc.</title>
        <authorList>
            <person name="Jiang F."/>
        </authorList>
    </citation>
    <scope>NUCLEOTIDE SEQUENCE [LARGE SCALE GENOMIC DNA]</scope>
    <source>
        <strain evidence="2">LVBAO_FW01</strain>
        <tissue evidence="2">Leaves</tissue>
    </source>
</reference>
<feature type="region of interest" description="Disordered" evidence="1">
    <location>
        <begin position="14"/>
        <end position="33"/>
    </location>
</feature>
<sequence>MLRRETGKVYAGDTHHSAYNTYPSKGTKGSHSTMGIHLQLSRGETFVFRGQFLVGAPRSPPLRESPNFIWWVGDRISLLLRRDSTSPLQNS</sequence>
<dbReference type="AlphaFoldDB" id="A0AAN9KV67"/>
<evidence type="ECO:0000313" key="3">
    <source>
        <dbReference type="Proteomes" id="UP001367508"/>
    </source>
</evidence>
<feature type="compositionally biased region" description="Polar residues" evidence="1">
    <location>
        <begin position="17"/>
        <end position="33"/>
    </location>
</feature>
<name>A0AAN9KV67_CANGL</name>
<keyword evidence="3" id="KW-1185">Reference proteome</keyword>
<accession>A0AAN9KV67</accession>